<evidence type="ECO:0000256" key="1">
    <source>
        <dbReference type="ARBA" id="ARBA00023157"/>
    </source>
</evidence>
<dbReference type="InterPro" id="IPR013766">
    <property type="entry name" value="Thioredoxin_domain"/>
</dbReference>
<dbReference type="SUPFAM" id="SSF52833">
    <property type="entry name" value="Thioredoxin-like"/>
    <property type="match status" value="1"/>
</dbReference>
<dbReference type="InterPro" id="IPR000866">
    <property type="entry name" value="AhpC/TSA"/>
</dbReference>
<keyword evidence="1" id="KW-1015">Disulfide bond</keyword>
<dbReference type="PANTHER" id="PTHR42852">
    <property type="entry name" value="THIOL:DISULFIDE INTERCHANGE PROTEIN DSBE"/>
    <property type="match status" value="1"/>
</dbReference>
<dbReference type="PANTHER" id="PTHR42852:SF1">
    <property type="entry name" value="THIOREDOXIN-LIKE PROTEIN YNEN"/>
    <property type="match status" value="1"/>
</dbReference>
<dbReference type="RefSeq" id="WP_126295194.1">
    <property type="nucleotide sequence ID" value="NZ_CP155468.1"/>
</dbReference>
<comment type="caution">
    <text evidence="3">The sequence shown here is derived from an EMBL/GenBank/DDBJ whole genome shotgun (WGS) entry which is preliminary data.</text>
</comment>
<reference evidence="3 4" key="1">
    <citation type="submission" date="2018-12" db="EMBL/GenBank/DDBJ databases">
        <authorList>
            <person name="Yu L."/>
        </authorList>
    </citation>
    <scope>NUCLEOTIDE SEQUENCE [LARGE SCALE GENOMIC DNA]</scope>
    <source>
        <strain evidence="3 4">S5H2222</strain>
    </source>
</reference>
<keyword evidence="4" id="KW-1185">Reference proteome</keyword>
<dbReference type="GO" id="GO:0016491">
    <property type="term" value="F:oxidoreductase activity"/>
    <property type="evidence" value="ECO:0007669"/>
    <property type="project" value="InterPro"/>
</dbReference>
<gene>
    <name evidence="3" type="ORF">EKG35_14060</name>
</gene>
<protein>
    <submittedName>
        <fullName evidence="3">TlpA family protein disulfide reductase</fullName>
    </submittedName>
</protein>
<dbReference type="PROSITE" id="PS00194">
    <property type="entry name" value="THIOREDOXIN_1"/>
    <property type="match status" value="1"/>
</dbReference>
<dbReference type="Gene3D" id="3.40.30.10">
    <property type="entry name" value="Glutaredoxin"/>
    <property type="match status" value="1"/>
</dbReference>
<dbReference type="InterPro" id="IPR036249">
    <property type="entry name" value="Thioredoxin-like_sf"/>
</dbReference>
<proteinExistence type="predicted"/>
<dbReference type="InterPro" id="IPR050553">
    <property type="entry name" value="Thioredoxin_ResA/DsbE_sf"/>
</dbReference>
<name>A0A431UNU0_9BACI</name>
<evidence type="ECO:0000259" key="2">
    <source>
        <dbReference type="PROSITE" id="PS51352"/>
    </source>
</evidence>
<sequence length="230" mass="25898">MIRYLTSIGLSAVLLLAIVWSIISNFHKEENGGEALNEVNQPVIKEKEIHTSVGQVEDNQGDAGSFYVDIDESVLYSHDHEHMEQQPEVSALNIPAPDFELMTLDGKTLKLSDYLGKKILINFWATWCPPCTEEMPILQNYYEQHAEDNNAVILAVNLTDQEGGIEPIRKFANDFHLTMPILLDKKGQVSINYEILTLPTSMIVNEEGFLVEQIIGPVTEEMLEEKLGVK</sequence>
<dbReference type="EMBL" id="RXNR01000043">
    <property type="protein sequence ID" value="RTQ91080.1"/>
    <property type="molecule type" value="Genomic_DNA"/>
</dbReference>
<dbReference type="AlphaFoldDB" id="A0A431UNU0"/>
<dbReference type="GO" id="GO:0016209">
    <property type="term" value="F:antioxidant activity"/>
    <property type="evidence" value="ECO:0007669"/>
    <property type="project" value="InterPro"/>
</dbReference>
<dbReference type="Proteomes" id="UP000276349">
    <property type="component" value="Unassembled WGS sequence"/>
</dbReference>
<feature type="domain" description="Thioredoxin" evidence="2">
    <location>
        <begin position="90"/>
        <end position="220"/>
    </location>
</feature>
<dbReference type="OrthoDB" id="25753at2"/>
<dbReference type="PROSITE" id="PS51352">
    <property type="entry name" value="THIOREDOXIN_2"/>
    <property type="match status" value="1"/>
</dbReference>
<organism evidence="3 4">
    <name type="scientific">Lysinibacillus telephonicus</name>
    <dbReference type="NCBI Taxonomy" id="1714840"/>
    <lineage>
        <taxon>Bacteria</taxon>
        <taxon>Bacillati</taxon>
        <taxon>Bacillota</taxon>
        <taxon>Bacilli</taxon>
        <taxon>Bacillales</taxon>
        <taxon>Bacillaceae</taxon>
        <taxon>Lysinibacillus</taxon>
    </lineage>
</organism>
<evidence type="ECO:0000313" key="4">
    <source>
        <dbReference type="Proteomes" id="UP000276349"/>
    </source>
</evidence>
<accession>A0A431UNU0</accession>
<evidence type="ECO:0000313" key="3">
    <source>
        <dbReference type="EMBL" id="RTQ91080.1"/>
    </source>
</evidence>
<dbReference type="Pfam" id="PF00578">
    <property type="entry name" value="AhpC-TSA"/>
    <property type="match status" value="1"/>
</dbReference>
<dbReference type="InterPro" id="IPR017937">
    <property type="entry name" value="Thioredoxin_CS"/>
</dbReference>
<dbReference type="CDD" id="cd02966">
    <property type="entry name" value="TlpA_like_family"/>
    <property type="match status" value="1"/>
</dbReference>